<gene>
    <name evidence="2" type="ORF">CcaverHIS019_0602860</name>
</gene>
<evidence type="ECO:0000256" key="1">
    <source>
        <dbReference type="SAM" id="MobiDB-lite"/>
    </source>
</evidence>
<keyword evidence="3" id="KW-1185">Reference proteome</keyword>
<dbReference type="EMBL" id="AP028217">
    <property type="protein sequence ID" value="BEI93827.1"/>
    <property type="molecule type" value="Genomic_DNA"/>
</dbReference>
<name>A0AA48QXW5_9TREE</name>
<feature type="compositionally biased region" description="Acidic residues" evidence="1">
    <location>
        <begin position="202"/>
        <end position="212"/>
    </location>
</feature>
<evidence type="ECO:0000313" key="3">
    <source>
        <dbReference type="Proteomes" id="UP001233271"/>
    </source>
</evidence>
<feature type="region of interest" description="Disordered" evidence="1">
    <location>
        <begin position="201"/>
        <end position="260"/>
    </location>
</feature>
<dbReference type="Proteomes" id="UP001233271">
    <property type="component" value="Chromosome 6"/>
</dbReference>
<dbReference type="RefSeq" id="XP_060459092.1">
    <property type="nucleotide sequence ID" value="XM_060602727.1"/>
</dbReference>
<dbReference type="KEGG" id="ccac:CcaHIS019_0602860"/>
<evidence type="ECO:0000313" key="2">
    <source>
        <dbReference type="EMBL" id="BEI93827.1"/>
    </source>
</evidence>
<dbReference type="AlphaFoldDB" id="A0AA48QXW5"/>
<accession>A0AA48QXW5</accession>
<feature type="compositionally biased region" description="Acidic residues" evidence="1">
    <location>
        <begin position="223"/>
        <end position="235"/>
    </location>
</feature>
<reference evidence="2" key="1">
    <citation type="journal article" date="2023" name="BMC Genomics">
        <title>Chromosome-level genome assemblies of Cutaneotrichosporon spp. (Trichosporonales, Basidiomycota) reveal imbalanced evolution between nucleotide sequences and chromosome synteny.</title>
        <authorList>
            <person name="Kobayashi Y."/>
            <person name="Kayamori A."/>
            <person name="Aoki K."/>
            <person name="Shiwa Y."/>
            <person name="Matsutani M."/>
            <person name="Fujita N."/>
            <person name="Sugita T."/>
            <person name="Iwasaki W."/>
            <person name="Tanaka N."/>
            <person name="Takashima M."/>
        </authorList>
    </citation>
    <scope>NUCLEOTIDE SEQUENCE</scope>
    <source>
        <strain evidence="2">HIS019</strain>
    </source>
</reference>
<sequence length="290" mass="32500">MSRDAETTLAAELRARRQAGNGENQNRIFTFTLNDRPPFGFSIQEHFSVSTPDRVAARSAVPRAPLQPLPPSLIPSPPPVPATAGHDINIMIRTLRGLLPDWDPLMEPDVHPSELLQFLDILVRQHIGASTRRHPPEESVTGDHRISQAQTMLRFARRHLTCLRARAQRSEGPELYQSIGVLCGLIGATGDLLTSLHSSDIPVEDLDSEPNLEADTLSARETEEPEASDEDENDEEVRHARTDYYSTRSSTPEREIGECPGNHKGINRDYHCYARWTGMGWRCYFCLGDM</sequence>
<organism evidence="2 3">
    <name type="scientific">Cutaneotrichosporon cavernicola</name>
    <dbReference type="NCBI Taxonomy" id="279322"/>
    <lineage>
        <taxon>Eukaryota</taxon>
        <taxon>Fungi</taxon>
        <taxon>Dikarya</taxon>
        <taxon>Basidiomycota</taxon>
        <taxon>Agaricomycotina</taxon>
        <taxon>Tremellomycetes</taxon>
        <taxon>Trichosporonales</taxon>
        <taxon>Trichosporonaceae</taxon>
        <taxon>Cutaneotrichosporon</taxon>
    </lineage>
</organism>
<proteinExistence type="predicted"/>
<dbReference type="GeneID" id="85497697"/>
<protein>
    <submittedName>
        <fullName evidence="2">Uncharacterized protein</fullName>
    </submittedName>
</protein>